<gene>
    <name evidence="13" type="ORF">JFN88_01495</name>
</gene>
<feature type="transmembrane region" description="Helical" evidence="10">
    <location>
        <begin position="264"/>
        <end position="294"/>
    </location>
</feature>
<comment type="subcellular location">
    <subcellularLocation>
        <location evidence="1">Cell membrane</location>
        <topology evidence="1">Multi-pass membrane protein</topology>
    </subcellularLocation>
</comment>
<dbReference type="PANTHER" id="PTHR24221:SF654">
    <property type="entry name" value="ATP-BINDING CASSETTE SUB-FAMILY B MEMBER 6"/>
    <property type="match status" value="1"/>
</dbReference>
<evidence type="ECO:0000256" key="4">
    <source>
        <dbReference type="ARBA" id="ARBA00022692"/>
    </source>
</evidence>
<reference evidence="13" key="1">
    <citation type="submission" date="2020-12" db="EMBL/GenBank/DDBJ databases">
        <authorList>
            <person name="Huq M.A."/>
        </authorList>
    </citation>
    <scope>NUCLEOTIDE SEQUENCE</scope>
    <source>
        <strain evidence="13">MAHUQ-46</strain>
    </source>
</reference>
<dbReference type="GO" id="GO:0005524">
    <property type="term" value="F:ATP binding"/>
    <property type="evidence" value="ECO:0007669"/>
    <property type="project" value="UniProtKB-KW"/>
</dbReference>
<organism evidence="13 14">
    <name type="scientific">Paenibacillus roseus</name>
    <dbReference type="NCBI Taxonomy" id="2798579"/>
    <lineage>
        <taxon>Bacteria</taxon>
        <taxon>Bacillati</taxon>
        <taxon>Bacillota</taxon>
        <taxon>Bacilli</taxon>
        <taxon>Bacillales</taxon>
        <taxon>Paenibacillaceae</taxon>
        <taxon>Paenibacillus</taxon>
    </lineage>
</organism>
<evidence type="ECO:0000256" key="9">
    <source>
        <dbReference type="SAM" id="MobiDB-lite"/>
    </source>
</evidence>
<evidence type="ECO:0000256" key="8">
    <source>
        <dbReference type="ARBA" id="ARBA00023136"/>
    </source>
</evidence>
<dbReference type="Pfam" id="PF00664">
    <property type="entry name" value="ABC_membrane"/>
    <property type="match status" value="1"/>
</dbReference>
<feature type="transmembrane region" description="Helical" evidence="10">
    <location>
        <begin position="145"/>
        <end position="164"/>
    </location>
</feature>
<evidence type="ECO:0000313" key="14">
    <source>
        <dbReference type="Proteomes" id="UP000640274"/>
    </source>
</evidence>
<protein>
    <submittedName>
        <fullName evidence="13">ABC transporter ATP-binding protein</fullName>
    </submittedName>
</protein>
<proteinExistence type="predicted"/>
<comment type="caution">
    <text evidence="13">The sequence shown here is derived from an EMBL/GenBank/DDBJ whole genome shotgun (WGS) entry which is preliminary data.</text>
</comment>
<dbReference type="SUPFAM" id="SSF90123">
    <property type="entry name" value="ABC transporter transmembrane region"/>
    <property type="match status" value="1"/>
</dbReference>
<dbReference type="GO" id="GO:0016887">
    <property type="term" value="F:ATP hydrolysis activity"/>
    <property type="evidence" value="ECO:0007669"/>
    <property type="project" value="InterPro"/>
</dbReference>
<dbReference type="AlphaFoldDB" id="A0A934MMJ1"/>
<evidence type="ECO:0000259" key="12">
    <source>
        <dbReference type="PROSITE" id="PS50929"/>
    </source>
</evidence>
<keyword evidence="7 10" id="KW-1133">Transmembrane helix</keyword>
<evidence type="ECO:0000256" key="3">
    <source>
        <dbReference type="ARBA" id="ARBA00022475"/>
    </source>
</evidence>
<feature type="domain" description="ABC transporter" evidence="11">
    <location>
        <begin position="368"/>
        <end position="602"/>
    </location>
</feature>
<feature type="transmembrane region" description="Helical" evidence="10">
    <location>
        <begin position="29"/>
        <end position="47"/>
    </location>
</feature>
<keyword evidence="8 10" id="KW-0472">Membrane</keyword>
<dbReference type="InterPro" id="IPR036640">
    <property type="entry name" value="ABC1_TM_sf"/>
</dbReference>
<dbReference type="InterPro" id="IPR017871">
    <property type="entry name" value="ABC_transporter-like_CS"/>
</dbReference>
<feature type="compositionally biased region" description="Polar residues" evidence="9">
    <location>
        <begin position="346"/>
        <end position="355"/>
    </location>
</feature>
<keyword evidence="3" id="KW-1003">Cell membrane</keyword>
<dbReference type="SMART" id="SM00382">
    <property type="entry name" value="AAA"/>
    <property type="match status" value="1"/>
</dbReference>
<keyword evidence="2" id="KW-0813">Transport</keyword>
<dbReference type="GO" id="GO:0005886">
    <property type="term" value="C:plasma membrane"/>
    <property type="evidence" value="ECO:0007669"/>
    <property type="project" value="UniProtKB-SubCell"/>
</dbReference>
<dbReference type="RefSeq" id="WP_199017521.1">
    <property type="nucleotide sequence ID" value="NZ_JAELUP010000003.1"/>
</dbReference>
<dbReference type="PROSITE" id="PS50893">
    <property type="entry name" value="ABC_TRANSPORTER_2"/>
    <property type="match status" value="1"/>
</dbReference>
<dbReference type="GO" id="GO:0034040">
    <property type="term" value="F:ATPase-coupled lipid transmembrane transporter activity"/>
    <property type="evidence" value="ECO:0007669"/>
    <property type="project" value="TreeGrafter"/>
</dbReference>
<dbReference type="FunFam" id="3.40.50.300:FF:000221">
    <property type="entry name" value="Multidrug ABC transporter ATP-binding protein"/>
    <property type="match status" value="1"/>
</dbReference>
<dbReference type="GO" id="GO:0140359">
    <property type="term" value="F:ABC-type transporter activity"/>
    <property type="evidence" value="ECO:0007669"/>
    <property type="project" value="InterPro"/>
</dbReference>
<dbReference type="InterPro" id="IPR027417">
    <property type="entry name" value="P-loop_NTPase"/>
</dbReference>
<evidence type="ECO:0000256" key="7">
    <source>
        <dbReference type="ARBA" id="ARBA00022989"/>
    </source>
</evidence>
<keyword evidence="5" id="KW-0547">Nucleotide-binding</keyword>
<dbReference type="SUPFAM" id="SSF52540">
    <property type="entry name" value="P-loop containing nucleoside triphosphate hydrolases"/>
    <property type="match status" value="1"/>
</dbReference>
<dbReference type="PROSITE" id="PS50929">
    <property type="entry name" value="ABC_TM1F"/>
    <property type="match status" value="1"/>
</dbReference>
<feature type="domain" description="ABC transmembrane type-1" evidence="12">
    <location>
        <begin position="32"/>
        <end position="313"/>
    </location>
</feature>
<evidence type="ECO:0000259" key="11">
    <source>
        <dbReference type="PROSITE" id="PS50893"/>
    </source>
</evidence>
<accession>A0A934MMJ1</accession>
<feature type="transmembrane region" description="Helical" evidence="10">
    <location>
        <begin position="67"/>
        <end position="91"/>
    </location>
</feature>
<dbReference type="PANTHER" id="PTHR24221">
    <property type="entry name" value="ATP-BINDING CASSETTE SUB-FAMILY B"/>
    <property type="match status" value="1"/>
</dbReference>
<keyword evidence="4 10" id="KW-0812">Transmembrane</keyword>
<dbReference type="InterPro" id="IPR011527">
    <property type="entry name" value="ABC1_TM_dom"/>
</dbReference>
<sequence length="615" mass="67850">MSLPDTELAGRNISSRFWAVMKYAKSYKAAFVLSVLLLAADIVYDVGYAWVQQWFIDAAGTRDIDRLLMLTGVCFAAGIAIIIFFMLQFYLRNSVQSFMQRDMSVDVFRKITSLPYPSVLRYHTGDLVSRATRDVQQANGMIANIVYELSYNVALFAVAFGYLATIDWRLALVVTASAPVIFFIGRLFDKRLRTLGQVQQQKDAEVRGLLQETMQGISIVRLFQLESLFTGKYERRRKEQNRLHMRQAMLQTTMNQSVYVTNQLITIACAFFTAHLAIQGTLTAGQILAFLVLINRVQSPLLSVINTWGNFQQGLGAGDRLAALDEEPSEAGGNGLAREQMASGESGDSNSSPETEASKRAEEPIRLCRAAAVVPVEGKASKVLLSDISLTVRKGEFLAIVGPSGAGKSTALRLCSGLIKPSSGLVEVLGLPVQEHLDAIRQRTSYVPQTPYLFTGTVRENLTLGVEDYTEEEMVQAAKTALAHEFIEQLDGGYDALVGERGGTLSGGQKQRLAIARAIIRRPEIVLLDESTSALDMRTEREVIHALLEALPDVTFVFVSHRMTAIERADRIVVMEQGGLVEKGTHAELMAMDGLYSMLYRIQQDQSEAASTTES</sequence>
<dbReference type="Pfam" id="PF00005">
    <property type="entry name" value="ABC_tran"/>
    <property type="match status" value="1"/>
</dbReference>
<evidence type="ECO:0000256" key="5">
    <source>
        <dbReference type="ARBA" id="ARBA00022741"/>
    </source>
</evidence>
<keyword evidence="14" id="KW-1185">Reference proteome</keyword>
<dbReference type="Proteomes" id="UP000640274">
    <property type="component" value="Unassembled WGS sequence"/>
</dbReference>
<evidence type="ECO:0000256" key="2">
    <source>
        <dbReference type="ARBA" id="ARBA00022448"/>
    </source>
</evidence>
<dbReference type="CDD" id="cd07346">
    <property type="entry name" value="ABC_6TM_exporters"/>
    <property type="match status" value="1"/>
</dbReference>
<evidence type="ECO:0000313" key="13">
    <source>
        <dbReference type="EMBL" id="MBJ6359996.1"/>
    </source>
</evidence>
<dbReference type="Gene3D" id="1.20.1560.10">
    <property type="entry name" value="ABC transporter type 1, transmembrane domain"/>
    <property type="match status" value="1"/>
</dbReference>
<feature type="region of interest" description="Disordered" evidence="9">
    <location>
        <begin position="327"/>
        <end position="362"/>
    </location>
</feature>
<feature type="transmembrane region" description="Helical" evidence="10">
    <location>
        <begin position="170"/>
        <end position="188"/>
    </location>
</feature>
<name>A0A934MMJ1_9BACL</name>
<dbReference type="Gene3D" id="3.40.50.300">
    <property type="entry name" value="P-loop containing nucleotide triphosphate hydrolases"/>
    <property type="match status" value="1"/>
</dbReference>
<keyword evidence="6 13" id="KW-0067">ATP-binding</keyword>
<dbReference type="EMBL" id="JAELUP010000003">
    <property type="protein sequence ID" value="MBJ6359996.1"/>
    <property type="molecule type" value="Genomic_DNA"/>
</dbReference>
<dbReference type="InterPro" id="IPR003439">
    <property type="entry name" value="ABC_transporter-like_ATP-bd"/>
</dbReference>
<dbReference type="PROSITE" id="PS00211">
    <property type="entry name" value="ABC_TRANSPORTER_1"/>
    <property type="match status" value="1"/>
</dbReference>
<dbReference type="InterPro" id="IPR003593">
    <property type="entry name" value="AAA+_ATPase"/>
</dbReference>
<evidence type="ECO:0000256" key="10">
    <source>
        <dbReference type="SAM" id="Phobius"/>
    </source>
</evidence>
<evidence type="ECO:0000256" key="6">
    <source>
        <dbReference type="ARBA" id="ARBA00022840"/>
    </source>
</evidence>
<evidence type="ECO:0000256" key="1">
    <source>
        <dbReference type="ARBA" id="ARBA00004651"/>
    </source>
</evidence>
<dbReference type="InterPro" id="IPR039421">
    <property type="entry name" value="Type_1_exporter"/>
</dbReference>